<comment type="caution">
    <text evidence="3">The sequence shown here is derived from an EMBL/GenBank/DDBJ whole genome shotgun (WGS) entry which is preliminary data.</text>
</comment>
<dbReference type="RefSeq" id="WP_197006209.1">
    <property type="nucleotide sequence ID" value="NZ_BONS01000008.1"/>
</dbReference>
<protein>
    <recommendedName>
        <fullName evidence="2">Ricin B lectin domain-containing protein</fullName>
    </recommendedName>
</protein>
<name>A0A8J7KMV3_9ACTN</name>
<dbReference type="Proteomes" id="UP000622552">
    <property type="component" value="Unassembled WGS sequence"/>
</dbReference>
<evidence type="ECO:0000313" key="4">
    <source>
        <dbReference type="Proteomes" id="UP000622552"/>
    </source>
</evidence>
<dbReference type="Gene3D" id="2.80.10.50">
    <property type="match status" value="1"/>
</dbReference>
<feature type="domain" description="Ricin B lectin" evidence="2">
    <location>
        <begin position="367"/>
        <end position="496"/>
    </location>
</feature>
<dbReference type="InterPro" id="IPR000772">
    <property type="entry name" value="Ricin_B_lectin"/>
</dbReference>
<reference evidence="3" key="1">
    <citation type="submission" date="2020-11" db="EMBL/GenBank/DDBJ databases">
        <title>Sequencing the genomes of 1000 actinobacteria strains.</title>
        <authorList>
            <person name="Klenk H.-P."/>
        </authorList>
    </citation>
    <scope>NUCLEOTIDE SEQUENCE</scope>
    <source>
        <strain evidence="3">DSM 45356</strain>
    </source>
</reference>
<evidence type="ECO:0000313" key="3">
    <source>
        <dbReference type="EMBL" id="MBG6139566.1"/>
    </source>
</evidence>
<proteinExistence type="predicted"/>
<dbReference type="AlphaFoldDB" id="A0A8J7KMV3"/>
<feature type="chain" id="PRO_5038992214" description="Ricin B lectin domain-containing protein" evidence="1">
    <location>
        <begin position="22"/>
        <end position="517"/>
    </location>
</feature>
<feature type="signal peptide" evidence="1">
    <location>
        <begin position="1"/>
        <end position="21"/>
    </location>
</feature>
<gene>
    <name evidence="3" type="ORF">IW245_005760</name>
</gene>
<accession>A0A8J7KMV3</accession>
<dbReference type="SUPFAM" id="SSF52266">
    <property type="entry name" value="SGNH hydrolase"/>
    <property type="match status" value="1"/>
</dbReference>
<dbReference type="Pfam" id="PF00652">
    <property type="entry name" value="Ricin_B_lectin"/>
    <property type="match status" value="1"/>
</dbReference>
<organism evidence="3 4">
    <name type="scientific">Longispora fulva</name>
    <dbReference type="NCBI Taxonomy" id="619741"/>
    <lineage>
        <taxon>Bacteria</taxon>
        <taxon>Bacillati</taxon>
        <taxon>Actinomycetota</taxon>
        <taxon>Actinomycetes</taxon>
        <taxon>Micromonosporales</taxon>
        <taxon>Micromonosporaceae</taxon>
        <taxon>Longispora</taxon>
    </lineage>
</organism>
<sequence length="517" mass="56097">MRLKPRLAAIAVGFLTAAALAAPGQAAVDTRPDIQPLPANLEAQRATEASALYGNPAIKPIDSRKTGVITMGDSEISGEGVGNYEPGTHQDGNWCDRSVDQAVWRLTIPVDVRYNVACSGGQPSDLVYGGTHQWQELNQGDNLAIKARNTKIKLVWVVVGANGSGNIEFGPVATDCAKKRIFFQGVCWPTYTDAWNARAEHTRQEVEMAVNSIKTTMTNAGYLASDYKLSLMGYPSPISPDVEDNPNFPGWYAGGCTIYLADAAFGRNKAVPIFESAERKAAQNTGVMYLDASRLFHGHEVCTEAPWARGIYIENGNIFDENAARQSAHPNYSGHGAFAECMSAFYNSGLQTATCVDPGNTNHGTIYPGLFEFRQLVANGQCLDAEAYNSRYATQLLSWPCHGGRNQGFWYDTATRALHIELNQDRCVDASGGTLAVGTKLILWDCHLGTNQQWTIDANGIHPASRSDLCAAFDGTANGSWARLATCNGTQKWSLESRNFPTPAGYNHSDFIGSRVY</sequence>
<keyword evidence="4" id="KW-1185">Reference proteome</keyword>
<evidence type="ECO:0000259" key="2">
    <source>
        <dbReference type="SMART" id="SM00458"/>
    </source>
</evidence>
<dbReference type="SMART" id="SM00458">
    <property type="entry name" value="RICIN"/>
    <property type="match status" value="1"/>
</dbReference>
<keyword evidence="1" id="KW-0732">Signal</keyword>
<dbReference type="InterPro" id="IPR035992">
    <property type="entry name" value="Ricin_B-like_lectins"/>
</dbReference>
<evidence type="ECO:0000256" key="1">
    <source>
        <dbReference type="SAM" id="SignalP"/>
    </source>
</evidence>
<dbReference type="EMBL" id="JADOUF010000001">
    <property type="protein sequence ID" value="MBG6139566.1"/>
    <property type="molecule type" value="Genomic_DNA"/>
</dbReference>
<dbReference type="SUPFAM" id="SSF50370">
    <property type="entry name" value="Ricin B-like lectins"/>
    <property type="match status" value="1"/>
</dbReference>
<dbReference type="Gene3D" id="3.40.50.1110">
    <property type="entry name" value="SGNH hydrolase"/>
    <property type="match status" value="1"/>
</dbReference>
<dbReference type="InterPro" id="IPR036514">
    <property type="entry name" value="SGNH_hydro_sf"/>
</dbReference>
<dbReference type="PROSITE" id="PS50231">
    <property type="entry name" value="RICIN_B_LECTIN"/>
    <property type="match status" value="1"/>
</dbReference>